<protein>
    <submittedName>
        <fullName evidence="1">Uncharacterized protein</fullName>
    </submittedName>
</protein>
<dbReference type="EMBL" id="AP012339">
    <property type="protein sequence ID" value="BAM05415.1"/>
    <property type="molecule type" value="Genomic_DNA"/>
</dbReference>
<dbReference type="RefSeq" id="WP_014438618.1">
    <property type="nucleotide sequence ID" value="NC_017081.1"/>
</dbReference>
<proteinExistence type="predicted"/>
<keyword evidence="2" id="KW-1185">Reference proteome</keyword>
<gene>
    <name evidence="1" type="ordered locus">PSMK_p00530</name>
</gene>
<geneLocation type="plasmid" evidence="1 2">
    <name>pPSMK1</name>
</geneLocation>
<dbReference type="HOGENOM" id="CLU_1814021_0_0_0"/>
<dbReference type="AlphaFoldDB" id="I0IJH7"/>
<organism evidence="1 2">
    <name type="scientific">Phycisphaera mikurensis (strain NBRC 102666 / KCTC 22515 / FYK2301M01)</name>
    <dbReference type="NCBI Taxonomy" id="1142394"/>
    <lineage>
        <taxon>Bacteria</taxon>
        <taxon>Pseudomonadati</taxon>
        <taxon>Planctomycetota</taxon>
        <taxon>Phycisphaerae</taxon>
        <taxon>Phycisphaerales</taxon>
        <taxon>Phycisphaeraceae</taxon>
        <taxon>Phycisphaera</taxon>
    </lineage>
</organism>
<evidence type="ECO:0000313" key="1">
    <source>
        <dbReference type="EMBL" id="BAM05415.1"/>
    </source>
</evidence>
<name>I0IJH7_PHYMF</name>
<reference evidence="1 2" key="1">
    <citation type="submission" date="2012-02" db="EMBL/GenBank/DDBJ databases">
        <title>Complete genome sequence of Phycisphaera mikurensis NBRC 102666.</title>
        <authorList>
            <person name="Ankai A."/>
            <person name="Hosoyama A."/>
            <person name="Terui Y."/>
            <person name="Sekine M."/>
            <person name="Fukai R."/>
            <person name="Kato Y."/>
            <person name="Nakamura S."/>
            <person name="Yamada-Narita S."/>
            <person name="Kawakoshi A."/>
            <person name="Fukunaga Y."/>
            <person name="Yamazaki S."/>
            <person name="Fujita N."/>
        </authorList>
    </citation>
    <scope>NUCLEOTIDE SEQUENCE [LARGE SCALE GENOMIC DNA]</scope>
    <source>
        <strain evidence="2">NBRC 102666 / KCTC 22515 / FYK2301M01</strain>
        <plasmid evidence="1 2">pPSMK1</plasmid>
    </source>
</reference>
<dbReference type="Proteomes" id="UP000007881">
    <property type="component" value="Plasmid pPSMK1"/>
</dbReference>
<accession>I0IJH7</accession>
<dbReference type="KEGG" id="phm:PSMK_p00530"/>
<keyword evidence="1" id="KW-0614">Plasmid</keyword>
<sequence>MAEQLHRLCDPWVEHYRGDLEHDRNDLAGLPEEVPFIVVARTHGTDLVILRPASDPHFPPPGETAPLCFGRAGREKIADAVLAVLEHNQREHRATPRRWFASRGKGVVRRTEPEAALKEARAWREGLQREWDRERKRPHRGS</sequence>
<evidence type="ECO:0000313" key="2">
    <source>
        <dbReference type="Proteomes" id="UP000007881"/>
    </source>
</evidence>